<dbReference type="Gene3D" id="3.60.15.10">
    <property type="entry name" value="Ribonuclease Z/Hydroxyacylglutathione hydrolase-like"/>
    <property type="match status" value="1"/>
</dbReference>
<dbReference type="AlphaFoldDB" id="E1YEQ2"/>
<feature type="domain" description="Metallo-beta-lactamase" evidence="1">
    <location>
        <begin position="26"/>
        <end position="204"/>
    </location>
</feature>
<dbReference type="InterPro" id="IPR052533">
    <property type="entry name" value="WalJ/YycJ-like"/>
</dbReference>
<dbReference type="PANTHER" id="PTHR47619">
    <property type="entry name" value="METALLO-HYDROLASE YYCJ-RELATED"/>
    <property type="match status" value="1"/>
</dbReference>
<dbReference type="PANTHER" id="PTHR47619:SF1">
    <property type="entry name" value="EXODEOXYRIBONUCLEASE WALJ"/>
    <property type="match status" value="1"/>
</dbReference>
<name>E1YEQ2_9BACT</name>
<evidence type="ECO:0000313" key="2">
    <source>
        <dbReference type="EMBL" id="CBX29046.1"/>
    </source>
</evidence>
<dbReference type="Pfam" id="PF12706">
    <property type="entry name" value="Lactamase_B_2"/>
    <property type="match status" value="1"/>
</dbReference>
<dbReference type="SUPFAM" id="SSF56281">
    <property type="entry name" value="Metallo-hydrolase/oxidoreductase"/>
    <property type="match status" value="1"/>
</dbReference>
<dbReference type="InterPro" id="IPR001279">
    <property type="entry name" value="Metallo-B-lactamas"/>
</dbReference>
<sequence length="270" mass="29381">MNKNTSSEKSGKPSDIKLCMLASGSKGNSIYISDGQTSVLIDAGLSGVEIERRMKANNLVPNNLDAIIVSHEHSDHISGVGVLSRRFAIPVYISSKTQKAASSFLGRIDEFKIFECGTGFNINGINFHPFSLSHDARDTAGFTVTKNKTKIGIATDLGIVTTMVKEHLKMCSILILEANHDPYMLANGPYPWPLKQRIKSRSGHLSNQDSKVLLQEIVHDNLEHVILSHLSETNNTPEKALNAVGCALSCCKARIDVARQDKCGAIIHSS</sequence>
<proteinExistence type="predicted"/>
<protein>
    <recommendedName>
        <fullName evidence="1">Metallo-beta-lactamase domain-containing protein</fullName>
    </recommendedName>
</protein>
<evidence type="ECO:0000259" key="1">
    <source>
        <dbReference type="SMART" id="SM00849"/>
    </source>
</evidence>
<dbReference type="InterPro" id="IPR036866">
    <property type="entry name" value="RibonucZ/Hydroxyglut_hydro"/>
</dbReference>
<organism evidence="2">
    <name type="scientific">uncultured Desulfobacterium sp</name>
    <dbReference type="NCBI Taxonomy" id="201089"/>
    <lineage>
        <taxon>Bacteria</taxon>
        <taxon>Pseudomonadati</taxon>
        <taxon>Thermodesulfobacteriota</taxon>
        <taxon>Desulfobacteria</taxon>
        <taxon>Desulfobacterales</taxon>
        <taxon>Desulfobacteriaceae</taxon>
        <taxon>Desulfobacterium</taxon>
        <taxon>environmental samples</taxon>
    </lineage>
</organism>
<gene>
    <name evidence="2" type="ORF">N47_J00270</name>
</gene>
<reference evidence="2" key="1">
    <citation type="journal article" date="2011" name="Environ. Microbiol.">
        <title>Genomic insights into the metabolic potential of the polycyclic aromatic hydrocarbon degrading sulfate-reducing Deltaproteobacterium N47.</title>
        <authorList>
            <person name="Bergmann F."/>
            <person name="Selesi D."/>
            <person name="Weinmaier T."/>
            <person name="Tischler P."/>
            <person name="Rattei T."/>
            <person name="Meckenstock R.U."/>
        </authorList>
    </citation>
    <scope>NUCLEOTIDE SEQUENCE</scope>
</reference>
<dbReference type="EMBL" id="FR695872">
    <property type="protein sequence ID" value="CBX29046.1"/>
    <property type="molecule type" value="Genomic_DNA"/>
</dbReference>
<accession>E1YEQ2</accession>
<dbReference type="SMART" id="SM00849">
    <property type="entry name" value="Lactamase_B"/>
    <property type="match status" value="1"/>
</dbReference>